<dbReference type="GO" id="GO:0005737">
    <property type="term" value="C:cytoplasm"/>
    <property type="evidence" value="ECO:0007669"/>
    <property type="project" value="UniProtKB-SubCell"/>
</dbReference>
<comment type="subcellular location">
    <subcellularLocation>
        <location evidence="3">Cytoplasm</location>
    </subcellularLocation>
</comment>
<keyword evidence="3" id="KW-0963">Cytoplasm</keyword>
<dbReference type="AlphaFoldDB" id="A0A0S3PSC2"/>
<reference evidence="4 5" key="1">
    <citation type="submission" date="2015-08" db="EMBL/GenBank/DDBJ databases">
        <title>Investigation of the bacterial diversity of lava forest soil.</title>
        <authorList>
            <person name="Lee J.S."/>
        </authorList>
    </citation>
    <scope>NUCLEOTIDE SEQUENCE [LARGE SCALE GENOMIC DNA]</scope>
    <source>
        <strain evidence="4 5">GJW-30</strain>
    </source>
</reference>
<evidence type="ECO:0000256" key="2">
    <source>
        <dbReference type="ARBA" id="ARBA00023186"/>
    </source>
</evidence>
<dbReference type="Pfam" id="PF01774">
    <property type="entry name" value="UreD"/>
    <property type="match status" value="1"/>
</dbReference>
<sequence>MTERNETAVLDTLATQQTFAANRATGRIALDLTGASGVTRRVRVGEDGSLRARFPNAERGDTEAVIVNTAGGMAGGDAFSFDITLRGGANLAITTAAAEKVYRAIGAPSRIDVRLNVEAGARLSWVPQETIVFDRTHLERGIEVDLAGNGEILLAEAIVFGRALMGEVVTSGSVRDRWRVRRDGKLIFAETLRIDGPISEKLAQAPIGNGSIAFATVYISPGREEHVEAFRAATYQGEAGISCWNGHCVARFSAHNSAALRNDMAAALHAMNMTLPRIWTN</sequence>
<comment type="function">
    <text evidence="3">Required for maturation of urease via the functional incorporation of the urease nickel metallocenter.</text>
</comment>
<dbReference type="OrthoDB" id="9798842at2"/>
<dbReference type="Proteomes" id="UP000236884">
    <property type="component" value="Chromosome"/>
</dbReference>
<dbReference type="EMBL" id="AP014946">
    <property type="protein sequence ID" value="BAT58831.1"/>
    <property type="molecule type" value="Genomic_DNA"/>
</dbReference>
<keyword evidence="3" id="KW-0996">Nickel insertion</keyword>
<evidence type="ECO:0000313" key="5">
    <source>
        <dbReference type="Proteomes" id="UP000236884"/>
    </source>
</evidence>
<evidence type="ECO:0000256" key="1">
    <source>
        <dbReference type="ARBA" id="ARBA00007177"/>
    </source>
</evidence>
<accession>A0A0S3PSC2</accession>
<protein>
    <recommendedName>
        <fullName evidence="3">Urease accessory protein UreD</fullName>
    </recommendedName>
</protein>
<proteinExistence type="inferred from homology"/>
<comment type="subunit">
    <text evidence="3">UreD, UreF and UreG form a complex that acts as a GTP-hydrolysis-dependent molecular chaperone, activating the urease apoprotein by helping to assemble the nickel containing metallocenter of UreC. The UreE protein probably delivers the nickel.</text>
</comment>
<keyword evidence="2 3" id="KW-0143">Chaperone</keyword>
<dbReference type="HAMAP" id="MF_01384">
    <property type="entry name" value="UreD"/>
    <property type="match status" value="1"/>
</dbReference>
<dbReference type="PANTHER" id="PTHR33643:SF1">
    <property type="entry name" value="UREASE ACCESSORY PROTEIN D"/>
    <property type="match status" value="1"/>
</dbReference>
<dbReference type="PANTHER" id="PTHR33643">
    <property type="entry name" value="UREASE ACCESSORY PROTEIN D"/>
    <property type="match status" value="1"/>
</dbReference>
<keyword evidence="5" id="KW-1185">Reference proteome</keyword>
<evidence type="ECO:0000313" key="4">
    <source>
        <dbReference type="EMBL" id="BAT58831.1"/>
    </source>
</evidence>
<organism evidence="4 5">
    <name type="scientific">Variibacter gotjawalensis</name>
    <dbReference type="NCBI Taxonomy" id="1333996"/>
    <lineage>
        <taxon>Bacteria</taxon>
        <taxon>Pseudomonadati</taxon>
        <taxon>Pseudomonadota</taxon>
        <taxon>Alphaproteobacteria</taxon>
        <taxon>Hyphomicrobiales</taxon>
        <taxon>Nitrobacteraceae</taxon>
        <taxon>Variibacter</taxon>
    </lineage>
</organism>
<dbReference type="InterPro" id="IPR002669">
    <property type="entry name" value="UreD"/>
</dbReference>
<evidence type="ECO:0000256" key="3">
    <source>
        <dbReference type="HAMAP-Rule" id="MF_01384"/>
    </source>
</evidence>
<name>A0A0S3PSC2_9BRAD</name>
<gene>
    <name evidence="3 4" type="primary">ureD</name>
    <name evidence="4" type="ORF">GJW-30_1_01358</name>
</gene>
<dbReference type="KEGG" id="vgo:GJW-30_1_01358"/>
<dbReference type="GO" id="GO:0016151">
    <property type="term" value="F:nickel cation binding"/>
    <property type="evidence" value="ECO:0007669"/>
    <property type="project" value="UniProtKB-UniRule"/>
</dbReference>
<comment type="similarity">
    <text evidence="1 3">Belongs to the UreD family.</text>
</comment>